<keyword evidence="1" id="KW-0472">Membrane</keyword>
<evidence type="ECO:0000256" key="1">
    <source>
        <dbReference type="SAM" id="Phobius"/>
    </source>
</evidence>
<keyword evidence="3" id="KW-1185">Reference proteome</keyword>
<feature type="transmembrane region" description="Helical" evidence="1">
    <location>
        <begin position="45"/>
        <end position="66"/>
    </location>
</feature>
<protein>
    <submittedName>
        <fullName evidence="2">Uncharacterized protein</fullName>
    </submittedName>
</protein>
<accession>A0A5D2P6N7</accession>
<evidence type="ECO:0000313" key="2">
    <source>
        <dbReference type="EMBL" id="TYI11436.1"/>
    </source>
</evidence>
<dbReference type="Proteomes" id="UP000322667">
    <property type="component" value="Chromosome A09"/>
</dbReference>
<name>A0A5D2P6N7_GOSTO</name>
<evidence type="ECO:0000313" key="3">
    <source>
        <dbReference type="Proteomes" id="UP000322667"/>
    </source>
</evidence>
<proteinExistence type="predicted"/>
<gene>
    <name evidence="2" type="ORF">ES332_A09G207600v1</name>
</gene>
<sequence>MLLEVERNLSVLISPITSSKRVKVHIFLCIYLRITVVKEKRNIEITFLLFDCFSILVCVCIVLFFFEYSERKKKENAPPYIRFLLAFMAE</sequence>
<organism evidence="2 3">
    <name type="scientific">Gossypium tomentosum</name>
    <name type="common">Hawaiian cotton</name>
    <name type="synonym">Gossypium sandvicense</name>
    <dbReference type="NCBI Taxonomy" id="34277"/>
    <lineage>
        <taxon>Eukaryota</taxon>
        <taxon>Viridiplantae</taxon>
        <taxon>Streptophyta</taxon>
        <taxon>Embryophyta</taxon>
        <taxon>Tracheophyta</taxon>
        <taxon>Spermatophyta</taxon>
        <taxon>Magnoliopsida</taxon>
        <taxon>eudicotyledons</taxon>
        <taxon>Gunneridae</taxon>
        <taxon>Pentapetalae</taxon>
        <taxon>rosids</taxon>
        <taxon>malvids</taxon>
        <taxon>Malvales</taxon>
        <taxon>Malvaceae</taxon>
        <taxon>Malvoideae</taxon>
        <taxon>Gossypium</taxon>
    </lineage>
</organism>
<dbReference type="EMBL" id="CM017618">
    <property type="protein sequence ID" value="TYI11436.1"/>
    <property type="molecule type" value="Genomic_DNA"/>
</dbReference>
<reference evidence="2 3" key="1">
    <citation type="submission" date="2019-07" db="EMBL/GenBank/DDBJ databases">
        <title>WGS assembly of Gossypium tomentosum.</title>
        <authorList>
            <person name="Chen Z.J."/>
            <person name="Sreedasyam A."/>
            <person name="Ando A."/>
            <person name="Song Q."/>
            <person name="De L."/>
            <person name="Hulse-Kemp A."/>
            <person name="Ding M."/>
            <person name="Ye W."/>
            <person name="Kirkbride R."/>
            <person name="Jenkins J."/>
            <person name="Plott C."/>
            <person name="Lovell J."/>
            <person name="Lin Y.-M."/>
            <person name="Vaughn R."/>
            <person name="Liu B."/>
            <person name="Li W."/>
            <person name="Simpson S."/>
            <person name="Scheffler B."/>
            <person name="Saski C."/>
            <person name="Grover C."/>
            <person name="Hu G."/>
            <person name="Conover J."/>
            <person name="Carlson J."/>
            <person name="Shu S."/>
            <person name="Boston L."/>
            <person name="Williams M."/>
            <person name="Peterson D."/>
            <person name="Mcgee K."/>
            <person name="Jones D."/>
            <person name="Wendel J."/>
            <person name="Stelly D."/>
            <person name="Grimwood J."/>
            <person name="Schmutz J."/>
        </authorList>
    </citation>
    <scope>NUCLEOTIDE SEQUENCE [LARGE SCALE GENOMIC DNA]</scope>
    <source>
        <strain evidence="2">7179.01</strain>
    </source>
</reference>
<keyword evidence="1" id="KW-0812">Transmembrane</keyword>
<keyword evidence="1" id="KW-1133">Transmembrane helix</keyword>
<dbReference type="AlphaFoldDB" id="A0A5D2P6N7"/>